<evidence type="ECO:0000256" key="1">
    <source>
        <dbReference type="ARBA" id="ARBA00022448"/>
    </source>
</evidence>
<keyword evidence="1" id="KW-0813">Transport</keyword>
<dbReference type="PANTHER" id="PTHR42734">
    <property type="entry name" value="METAL TRANSPORT SYSTEM ATP-BINDING PROTEIN TM_0124-RELATED"/>
    <property type="match status" value="1"/>
</dbReference>
<organism evidence="5 6">
    <name type="scientific">Actinomyces israelii</name>
    <dbReference type="NCBI Taxonomy" id="1659"/>
    <lineage>
        <taxon>Bacteria</taxon>
        <taxon>Bacillati</taxon>
        <taxon>Actinomycetota</taxon>
        <taxon>Actinomycetes</taxon>
        <taxon>Actinomycetales</taxon>
        <taxon>Actinomycetaceae</taxon>
        <taxon>Actinomyces</taxon>
    </lineage>
</organism>
<dbReference type="PROSITE" id="PS50893">
    <property type="entry name" value="ABC_TRANSPORTER_2"/>
    <property type="match status" value="1"/>
</dbReference>
<gene>
    <name evidence="5" type="ORF">OHJ16_05985</name>
</gene>
<dbReference type="InterPro" id="IPR017871">
    <property type="entry name" value="ABC_transporter-like_CS"/>
</dbReference>
<comment type="caution">
    <text evidence="5">The sequence shown here is derived from an EMBL/GenBank/DDBJ whole genome shotgun (WGS) entry which is preliminary data.</text>
</comment>
<dbReference type="PANTHER" id="PTHR42734:SF19">
    <property type="entry name" value="IRON COMPOUNDS ABC TRANSPORTER, ATP-BINDING PROTEIN"/>
    <property type="match status" value="1"/>
</dbReference>
<dbReference type="InterPro" id="IPR003439">
    <property type="entry name" value="ABC_transporter-like_ATP-bd"/>
</dbReference>
<dbReference type="InterPro" id="IPR050153">
    <property type="entry name" value="Metal_Ion_Import_ABC"/>
</dbReference>
<reference evidence="5" key="1">
    <citation type="submission" date="2022-10" db="EMBL/GenBank/DDBJ databases">
        <title>Genome sequence of Actinomyces israelii ATCC 10048.</title>
        <authorList>
            <person name="Watt R.M."/>
            <person name="Tong W.M."/>
        </authorList>
    </citation>
    <scope>NUCLEOTIDE SEQUENCE</scope>
    <source>
        <strain evidence="5">ATCC 10048</strain>
    </source>
</reference>
<accession>A0ABT4I785</accession>
<keyword evidence="3 5" id="KW-0067">ATP-binding</keyword>
<evidence type="ECO:0000313" key="5">
    <source>
        <dbReference type="EMBL" id="MCZ0857590.1"/>
    </source>
</evidence>
<dbReference type="InterPro" id="IPR027417">
    <property type="entry name" value="P-loop_NTPase"/>
</dbReference>
<dbReference type="SMART" id="SM00382">
    <property type="entry name" value="AAA"/>
    <property type="match status" value="1"/>
</dbReference>
<dbReference type="InterPro" id="IPR003593">
    <property type="entry name" value="AAA+_ATPase"/>
</dbReference>
<keyword evidence="6" id="KW-1185">Reference proteome</keyword>
<dbReference type="Pfam" id="PF00005">
    <property type="entry name" value="ABC_tran"/>
    <property type="match status" value="1"/>
</dbReference>
<dbReference type="PROSITE" id="PS00211">
    <property type="entry name" value="ABC_TRANSPORTER_1"/>
    <property type="match status" value="1"/>
</dbReference>
<evidence type="ECO:0000259" key="4">
    <source>
        <dbReference type="PROSITE" id="PS50893"/>
    </source>
</evidence>
<sequence>MIDISSLVCGYPGAPPVVGPLTLTVPERGITCLLGPNGVGKTTLFKTLLGLLAPVSGSFTLGGRPLGTYSVKELARTVAYVPQGHVPAFPYHVRDVVVMGCNPSMGELARPGPEELAVAQEQLERLGVSHLASRPYTEISGGERQLVMIARALAQRAPLLVLDEPTAHLDIGNEVRVMSHVRALADDGWTVLMVSHAPNHAFLYADEVVVLGDDGLCLTGRPSEVLTEKNLTAVYGVDLQVAPVPLRSARGTVPVAVPVIKTTSHSPRTKE</sequence>
<keyword evidence="2" id="KW-0547">Nucleotide-binding</keyword>
<dbReference type="Proteomes" id="UP001072034">
    <property type="component" value="Unassembled WGS sequence"/>
</dbReference>
<dbReference type="EMBL" id="JAPTMY010000010">
    <property type="protein sequence ID" value="MCZ0857590.1"/>
    <property type="molecule type" value="Genomic_DNA"/>
</dbReference>
<proteinExistence type="predicted"/>
<dbReference type="GO" id="GO:0005524">
    <property type="term" value="F:ATP binding"/>
    <property type="evidence" value="ECO:0007669"/>
    <property type="project" value="UniProtKB-KW"/>
</dbReference>
<name>A0ABT4I785_9ACTO</name>
<dbReference type="SUPFAM" id="SSF52540">
    <property type="entry name" value="P-loop containing nucleoside triphosphate hydrolases"/>
    <property type="match status" value="1"/>
</dbReference>
<dbReference type="RefSeq" id="WP_268917147.1">
    <property type="nucleotide sequence ID" value="NZ_CAJPNG010000121.1"/>
</dbReference>
<dbReference type="Gene3D" id="3.40.50.300">
    <property type="entry name" value="P-loop containing nucleotide triphosphate hydrolases"/>
    <property type="match status" value="1"/>
</dbReference>
<evidence type="ECO:0000313" key="6">
    <source>
        <dbReference type="Proteomes" id="UP001072034"/>
    </source>
</evidence>
<feature type="domain" description="ABC transporter" evidence="4">
    <location>
        <begin position="2"/>
        <end position="238"/>
    </location>
</feature>
<evidence type="ECO:0000256" key="2">
    <source>
        <dbReference type="ARBA" id="ARBA00022741"/>
    </source>
</evidence>
<evidence type="ECO:0000256" key="3">
    <source>
        <dbReference type="ARBA" id="ARBA00022840"/>
    </source>
</evidence>
<dbReference type="CDD" id="cd03214">
    <property type="entry name" value="ABC_Iron-Siderophores_B12_Hemin"/>
    <property type="match status" value="1"/>
</dbReference>
<protein>
    <submittedName>
        <fullName evidence="5">ABC transporter ATP-binding protein</fullName>
    </submittedName>
</protein>